<keyword evidence="1" id="KW-0472">Membrane</keyword>
<organism evidence="2 3">
    <name type="scientific">Streptomyces vastus</name>
    <dbReference type="NCBI Taxonomy" id="285451"/>
    <lineage>
        <taxon>Bacteria</taxon>
        <taxon>Bacillati</taxon>
        <taxon>Actinomycetota</taxon>
        <taxon>Actinomycetes</taxon>
        <taxon>Kitasatosporales</taxon>
        <taxon>Streptomycetaceae</taxon>
        <taxon>Streptomyces</taxon>
    </lineage>
</organism>
<reference evidence="3" key="1">
    <citation type="journal article" date="2019" name="Int. J. Syst. Evol. Microbiol.">
        <title>The Global Catalogue of Microorganisms (GCM) 10K type strain sequencing project: providing services to taxonomists for standard genome sequencing and annotation.</title>
        <authorList>
            <consortium name="The Broad Institute Genomics Platform"/>
            <consortium name="The Broad Institute Genome Sequencing Center for Infectious Disease"/>
            <person name="Wu L."/>
            <person name="Ma J."/>
        </authorList>
    </citation>
    <scope>NUCLEOTIDE SEQUENCE [LARGE SCALE GENOMIC DNA]</scope>
    <source>
        <strain evidence="3">JCM 4524</strain>
    </source>
</reference>
<keyword evidence="1" id="KW-1133">Transmembrane helix</keyword>
<feature type="transmembrane region" description="Helical" evidence="1">
    <location>
        <begin position="63"/>
        <end position="82"/>
    </location>
</feature>
<gene>
    <name evidence="2" type="ORF">GCM10010307_73760</name>
</gene>
<comment type="caution">
    <text evidence="2">The sequence shown here is derived from an EMBL/GenBank/DDBJ whole genome shotgun (WGS) entry which is preliminary data.</text>
</comment>
<dbReference type="Proteomes" id="UP001500151">
    <property type="component" value="Unassembled WGS sequence"/>
</dbReference>
<dbReference type="EMBL" id="BAAASJ010000115">
    <property type="protein sequence ID" value="GAA2658200.1"/>
    <property type="molecule type" value="Genomic_DNA"/>
</dbReference>
<evidence type="ECO:0000313" key="3">
    <source>
        <dbReference type="Proteomes" id="UP001500151"/>
    </source>
</evidence>
<keyword evidence="1" id="KW-0812">Transmembrane</keyword>
<evidence type="ECO:0000256" key="1">
    <source>
        <dbReference type="SAM" id="Phobius"/>
    </source>
</evidence>
<evidence type="ECO:0000313" key="2">
    <source>
        <dbReference type="EMBL" id="GAA2658200.1"/>
    </source>
</evidence>
<name>A0ABP6E4T9_9ACTN</name>
<protein>
    <submittedName>
        <fullName evidence="2">Uncharacterized protein</fullName>
    </submittedName>
</protein>
<proteinExistence type="predicted"/>
<sequence length="106" mass="11432">MLHLVVLVDVEPVAASLHVSLQTLGGGPPCTRAPDIDTKGLSTRGLETRFAPLIAILPGKDKAMAVFAVIMPVLMLGVVLALGRYEEWLLPPARHPDEPERRALPH</sequence>
<keyword evidence="3" id="KW-1185">Reference proteome</keyword>
<accession>A0ABP6E4T9</accession>